<dbReference type="PRINTS" id="PR01217">
    <property type="entry name" value="PRICHEXTENSN"/>
</dbReference>
<organism evidence="2 3">
    <name type="scientific">Ancylostoma caninum</name>
    <name type="common">Dog hookworm</name>
    <dbReference type="NCBI Taxonomy" id="29170"/>
    <lineage>
        <taxon>Eukaryota</taxon>
        <taxon>Metazoa</taxon>
        <taxon>Ecdysozoa</taxon>
        <taxon>Nematoda</taxon>
        <taxon>Chromadorea</taxon>
        <taxon>Rhabditida</taxon>
        <taxon>Rhabditina</taxon>
        <taxon>Rhabditomorpha</taxon>
        <taxon>Strongyloidea</taxon>
        <taxon>Ancylostomatidae</taxon>
        <taxon>Ancylostomatinae</taxon>
        <taxon>Ancylostoma</taxon>
    </lineage>
</organism>
<reference evidence="2 3" key="1">
    <citation type="submission" date="2014-10" db="EMBL/GenBank/DDBJ databases">
        <title>Draft genome of the hookworm Ancylostoma caninum.</title>
        <authorList>
            <person name="Mitreva M."/>
        </authorList>
    </citation>
    <scope>NUCLEOTIDE SEQUENCE [LARGE SCALE GENOMIC DNA]</scope>
    <source>
        <strain evidence="2 3">Baltimore</strain>
    </source>
</reference>
<accession>A0A368H6G9</accession>
<evidence type="ECO:0000256" key="1">
    <source>
        <dbReference type="SAM" id="MobiDB-lite"/>
    </source>
</evidence>
<dbReference type="OrthoDB" id="5871418at2759"/>
<feature type="region of interest" description="Disordered" evidence="1">
    <location>
        <begin position="1"/>
        <end position="29"/>
    </location>
</feature>
<feature type="compositionally biased region" description="Gly residues" evidence="1">
    <location>
        <begin position="117"/>
        <end position="145"/>
    </location>
</feature>
<evidence type="ECO:0000313" key="3">
    <source>
        <dbReference type="Proteomes" id="UP000252519"/>
    </source>
</evidence>
<gene>
    <name evidence="2" type="ORF">ANCCAN_02913</name>
</gene>
<dbReference type="STRING" id="29170.A0A368H6G9"/>
<name>A0A368H6G9_ANCCA</name>
<feature type="compositionally biased region" description="Polar residues" evidence="1">
    <location>
        <begin position="1"/>
        <end position="11"/>
    </location>
</feature>
<evidence type="ECO:0000313" key="2">
    <source>
        <dbReference type="EMBL" id="RCN50900.1"/>
    </source>
</evidence>
<feature type="region of interest" description="Disordered" evidence="1">
    <location>
        <begin position="75"/>
        <end position="225"/>
    </location>
</feature>
<feature type="compositionally biased region" description="Pro residues" evidence="1">
    <location>
        <begin position="151"/>
        <end position="209"/>
    </location>
</feature>
<sequence>MMSDASPSGQQHLEEMPGSAVNSTKLGQGPRTCVVFEPGRSFVCSLKSKLMLFIWAAAIGLVAANGYDTQAGGYETAEKHQPKPYPPASAGNGDQQAYNSDGGGRPPNHDAAKGNGKPSGGNGKPSGGKPSGGHGKPGGGHGKPPGGRPSYPSPAPPSYPSPSPPSHPPPAPGSYPAPSPPTQPAPAPPSNPAPSPPSYPSPVPPPYNPPAQTYPGPQPPQNSGTFGMTSFHFLFMLASSESMPIFNECSSFDGLADIGRTAVAREQKMTNQRLVVADIVEDSTPLAVSNCKGSFTLIRGFTSGCFMLRINNFVSK</sequence>
<protein>
    <submittedName>
        <fullName evidence="2">Uncharacterized protein</fullName>
    </submittedName>
</protein>
<dbReference type="EMBL" id="JOJR01000018">
    <property type="protein sequence ID" value="RCN50900.1"/>
    <property type="molecule type" value="Genomic_DNA"/>
</dbReference>
<keyword evidence="3" id="KW-1185">Reference proteome</keyword>
<dbReference type="AlphaFoldDB" id="A0A368H6G9"/>
<dbReference type="Proteomes" id="UP000252519">
    <property type="component" value="Unassembled WGS sequence"/>
</dbReference>
<proteinExistence type="predicted"/>
<comment type="caution">
    <text evidence="2">The sequence shown here is derived from an EMBL/GenBank/DDBJ whole genome shotgun (WGS) entry which is preliminary data.</text>
</comment>